<dbReference type="EMBL" id="RCMK01000027">
    <property type="protein sequence ID" value="KAG2953276.1"/>
    <property type="molecule type" value="Genomic_DNA"/>
</dbReference>
<evidence type="ECO:0000313" key="1">
    <source>
        <dbReference type="EMBL" id="KAG2953276.1"/>
    </source>
</evidence>
<dbReference type="AlphaFoldDB" id="A0A8T1EJ49"/>
<name>A0A8T1EJ49_9STRA</name>
<gene>
    <name evidence="1" type="ORF">PC117_g2176</name>
</gene>
<evidence type="ECO:0000313" key="2">
    <source>
        <dbReference type="Proteomes" id="UP000736787"/>
    </source>
</evidence>
<protein>
    <recommendedName>
        <fullName evidence="3">MULE transposase domain-containing protein</fullName>
    </recommendedName>
</protein>
<accession>A0A8T1EJ49</accession>
<evidence type="ECO:0008006" key="3">
    <source>
        <dbReference type="Google" id="ProtNLM"/>
    </source>
</evidence>
<dbReference type="VEuPathDB" id="FungiDB:PC110_g11863"/>
<sequence>MRIVQSPPNTCVTNGSDAKLFHVRFTSKALLHQSDRDSRQFIFHVDATYKTNQVGYPVVVYGITDAARIFFLLALFVTSQQQEDHYSKDLQLCAGCTVVSWISRCL</sequence>
<organism evidence="1 2">
    <name type="scientific">Phytophthora cactorum</name>
    <dbReference type="NCBI Taxonomy" id="29920"/>
    <lineage>
        <taxon>Eukaryota</taxon>
        <taxon>Sar</taxon>
        <taxon>Stramenopiles</taxon>
        <taxon>Oomycota</taxon>
        <taxon>Peronosporomycetes</taxon>
        <taxon>Peronosporales</taxon>
        <taxon>Peronosporaceae</taxon>
        <taxon>Phytophthora</taxon>
    </lineage>
</organism>
<reference evidence="1" key="1">
    <citation type="submission" date="2018-10" db="EMBL/GenBank/DDBJ databases">
        <title>Effector identification in a new, highly contiguous assembly of the strawberry crown rot pathogen Phytophthora cactorum.</title>
        <authorList>
            <person name="Armitage A.D."/>
            <person name="Nellist C.F."/>
            <person name="Bates H."/>
            <person name="Vickerstaff R.J."/>
            <person name="Harrison R.J."/>
        </authorList>
    </citation>
    <scope>NUCLEOTIDE SEQUENCE</scope>
    <source>
        <strain evidence="1">4040</strain>
    </source>
</reference>
<proteinExistence type="predicted"/>
<dbReference type="Proteomes" id="UP000736787">
    <property type="component" value="Unassembled WGS sequence"/>
</dbReference>
<comment type="caution">
    <text evidence="1">The sequence shown here is derived from an EMBL/GenBank/DDBJ whole genome shotgun (WGS) entry which is preliminary data.</text>
</comment>